<dbReference type="Proteomes" id="UP000682951">
    <property type="component" value="Unassembled WGS sequence"/>
</dbReference>
<keyword evidence="1" id="KW-0472">Membrane</keyword>
<reference evidence="2 3" key="1">
    <citation type="submission" date="2021-04" db="EMBL/GenBank/DDBJ databases">
        <title>Molecular and phenotypic characterization and identification of bacterial isolates recovered from the Anatolian ground squirrels (Spermophilus xanthoprymnus) and which have the potential to form a new species in the Campylobacter genus.</title>
        <authorList>
            <person name="Aydin F."/>
            <person name="Abay S."/>
            <person name="Kayman T."/>
            <person name="Karakaya E."/>
            <person name="Mustak H.K."/>
            <person name="Mustak I.B."/>
            <person name="Bilgin N."/>
            <person name="Duzler A."/>
            <person name="Sahin O."/>
            <person name="Guran O."/>
            <person name="Saticioglu I.B."/>
        </authorList>
    </citation>
    <scope>NUCLEOTIDE SEQUENCE [LARGE SCALE GENOMIC DNA]</scope>
    <source>
        <strain evidence="3">faydin-G24</strain>
    </source>
</reference>
<protein>
    <submittedName>
        <fullName evidence="2">Uncharacterized protein</fullName>
    </submittedName>
</protein>
<comment type="caution">
    <text evidence="2">The sequence shown here is derived from an EMBL/GenBank/DDBJ whole genome shotgun (WGS) entry which is preliminary data.</text>
</comment>
<name>A0ABS5HKM8_9BACT</name>
<organism evidence="2 3">
    <name type="scientific">Campylobacter anatolicus</name>
    <dbReference type="NCBI Taxonomy" id="2829105"/>
    <lineage>
        <taxon>Bacteria</taxon>
        <taxon>Pseudomonadati</taxon>
        <taxon>Campylobacterota</taxon>
        <taxon>Epsilonproteobacteria</taxon>
        <taxon>Campylobacterales</taxon>
        <taxon>Campylobacteraceae</taxon>
        <taxon>Campylobacter</taxon>
    </lineage>
</organism>
<keyword evidence="1" id="KW-1133">Transmembrane helix</keyword>
<keyword evidence="3" id="KW-1185">Reference proteome</keyword>
<feature type="transmembrane region" description="Helical" evidence="1">
    <location>
        <begin position="12"/>
        <end position="45"/>
    </location>
</feature>
<evidence type="ECO:0000313" key="3">
    <source>
        <dbReference type="Proteomes" id="UP000682951"/>
    </source>
</evidence>
<gene>
    <name evidence="2" type="ORF">KDD93_09185</name>
</gene>
<sequence length="58" mass="6476">MLAFMTIFTSLFLLFYFIPTALYVVLGLGFLAIFIGALGFALNTANKTLEYIKSKAFK</sequence>
<evidence type="ECO:0000256" key="1">
    <source>
        <dbReference type="SAM" id="Phobius"/>
    </source>
</evidence>
<keyword evidence="1" id="KW-0812">Transmembrane</keyword>
<dbReference type="RefSeq" id="WP_212142511.1">
    <property type="nucleotide sequence ID" value="NZ_JAGSSW010000017.1"/>
</dbReference>
<accession>A0ABS5HKM8</accession>
<proteinExistence type="predicted"/>
<dbReference type="EMBL" id="JAGSSW010000017">
    <property type="protein sequence ID" value="MBR8464728.1"/>
    <property type="molecule type" value="Genomic_DNA"/>
</dbReference>
<evidence type="ECO:0000313" key="2">
    <source>
        <dbReference type="EMBL" id="MBR8464728.1"/>
    </source>
</evidence>